<reference evidence="10 11" key="2">
    <citation type="journal article" date="2018" name="Annu Rev Anim Biosci">
        <title>Bat Biology, Genomes, and the Bat1K Project: To Generate Chromosome-Level Genomes for All Living Bat Species.</title>
        <authorList>
            <person name="Teeling E.C."/>
            <person name="Vernes S.C."/>
            <person name="Davalos L.M."/>
            <person name="Ray D.A."/>
            <person name="Gilbert M.T.P."/>
            <person name="Myers E."/>
        </authorList>
    </citation>
    <scope>NUCLEOTIDE SEQUENCE</scope>
</reference>
<dbReference type="PROSITE" id="PS51805">
    <property type="entry name" value="EPHD"/>
    <property type="match status" value="1"/>
</dbReference>
<name>A0A671G7U3_RHIFE</name>
<evidence type="ECO:0000313" key="10">
    <source>
        <dbReference type="Ensembl" id="ENSRFEP00010030957.1"/>
    </source>
</evidence>
<dbReference type="GO" id="GO:0008270">
    <property type="term" value="F:zinc ion binding"/>
    <property type="evidence" value="ECO:0007669"/>
    <property type="project" value="UniProtKB-KW"/>
</dbReference>
<dbReference type="InterPro" id="IPR013083">
    <property type="entry name" value="Znf_RING/FYVE/PHD"/>
</dbReference>
<dbReference type="FunFam" id="3.30.40.10:FF:000425">
    <property type="entry name" value="PHD finger protein 11"/>
    <property type="match status" value="1"/>
</dbReference>
<keyword evidence="3" id="KW-0863">Zinc-finger</keyword>
<evidence type="ECO:0000256" key="7">
    <source>
        <dbReference type="SAM" id="MobiDB-lite"/>
    </source>
</evidence>
<evidence type="ECO:0000313" key="12">
    <source>
        <dbReference type="Proteomes" id="UP000585614"/>
    </source>
</evidence>
<evidence type="ECO:0000256" key="2">
    <source>
        <dbReference type="ARBA" id="ARBA00022723"/>
    </source>
</evidence>
<accession>A0A671G7U3</accession>
<dbReference type="GO" id="GO:0005654">
    <property type="term" value="C:nucleoplasm"/>
    <property type="evidence" value="ECO:0007669"/>
    <property type="project" value="Ensembl"/>
</dbReference>
<dbReference type="InterPro" id="IPR011011">
    <property type="entry name" value="Znf_FYVE_PHD"/>
</dbReference>
<evidence type="ECO:0000256" key="4">
    <source>
        <dbReference type="ARBA" id="ARBA00022833"/>
    </source>
</evidence>
<reference evidence="9 12" key="4">
    <citation type="journal article" date="2020" name="Nature">
        <title>Six reference-quality genomes reveal evolution of bat adaptations.</title>
        <authorList>
            <person name="Jebb D."/>
            <person name="Huang Z."/>
            <person name="Pippel M."/>
            <person name="Hughes G.M."/>
            <person name="Lavrichenko K."/>
            <person name="Devanna P."/>
            <person name="Winkler S."/>
            <person name="Jermiin L.S."/>
            <person name="Skirmuntt E.C."/>
            <person name="Katzourakis A."/>
            <person name="Burkitt-Gray L."/>
            <person name="Ray D.A."/>
            <person name="Sullivan K.A.M."/>
            <person name="Roscito J.G."/>
            <person name="Kirilenko B.M."/>
            <person name="Davalos L.M."/>
            <person name="Corthals A.P."/>
            <person name="Power M.L."/>
            <person name="Jones G."/>
            <person name="Ransome R.D."/>
            <person name="Dechmann D.K.N."/>
            <person name="Locatelli A.G."/>
            <person name="Puechmaille S.J."/>
            <person name="Fedrigo O."/>
            <person name="Jarvis E.D."/>
            <person name="Hiller M."/>
            <person name="Vernes S.C."/>
            <person name="Myers E.W."/>
            <person name="Teeling E.C."/>
        </authorList>
    </citation>
    <scope>NUCLEOTIDE SEQUENCE [LARGE SCALE GENOMIC DNA]</scope>
    <source>
        <strain evidence="9">MRhiFer1</strain>
        <tissue evidence="9">Lung</tissue>
    </source>
</reference>
<dbReference type="SMART" id="SM00249">
    <property type="entry name" value="PHD"/>
    <property type="match status" value="1"/>
</dbReference>
<reference evidence="10 11" key="1">
    <citation type="journal article" date="2015" name="Annu Rev Anim Biosci">
        <title>The Genome 10K Project: a way forward.</title>
        <authorList>
            <person name="Koepfli K.P."/>
            <person name="Paten B."/>
            <person name="O'Brien S.J."/>
            <person name="Koepfli K.P."/>
            <person name="Paten B."/>
            <person name="Antunes A."/>
            <person name="Belov K."/>
            <person name="Bustamante C."/>
            <person name="Castoe T.A."/>
            <person name="Clawson H."/>
            <person name="Crawford A.J."/>
            <person name="Diekhans M."/>
            <person name="Distel D."/>
            <person name="Durbin R."/>
            <person name="Earl D."/>
            <person name="Fujita M.K."/>
            <person name="Gamble T."/>
            <person name="Georges A."/>
            <person name="Gemmell N."/>
            <person name="Gilbert M.T."/>
            <person name="Graves J.M."/>
            <person name="Green R.E."/>
            <person name="Hickey G."/>
            <person name="Jarvis E.D."/>
            <person name="Johnson W."/>
            <person name="Komissarov A."/>
            <person name="Korf I."/>
            <person name="Kuhn R."/>
            <person name="Larkin D.M."/>
            <person name="Lewin H."/>
            <person name="Lopez J.V."/>
            <person name="Ma J."/>
            <person name="Marques-Bonet T."/>
            <person name="Miller W."/>
            <person name="Murphy R."/>
            <person name="Pevzner P."/>
            <person name="Shapiro B."/>
            <person name="Steiner C."/>
            <person name="Tamazian G."/>
            <person name="Venkatesh B."/>
            <person name="Wang J."/>
            <person name="Wayne R."/>
            <person name="Wiley E."/>
            <person name="Yang H."/>
            <person name="Zhang G."/>
            <person name="Haussler D."/>
            <person name="Ryder O."/>
            <person name="O'Brien S.J."/>
        </authorList>
    </citation>
    <scope>NUCLEOTIDE SEQUENCE</scope>
</reference>
<comment type="subcellular location">
    <subcellularLocation>
        <location evidence="1">Nucleus</location>
    </subcellularLocation>
</comment>
<organism evidence="10 11">
    <name type="scientific">Rhinolophus ferrumequinum</name>
    <name type="common">Greater horseshoe bat</name>
    <dbReference type="NCBI Taxonomy" id="59479"/>
    <lineage>
        <taxon>Eukaryota</taxon>
        <taxon>Metazoa</taxon>
        <taxon>Chordata</taxon>
        <taxon>Craniata</taxon>
        <taxon>Vertebrata</taxon>
        <taxon>Euteleostomi</taxon>
        <taxon>Mammalia</taxon>
        <taxon>Eutheria</taxon>
        <taxon>Laurasiatheria</taxon>
        <taxon>Chiroptera</taxon>
        <taxon>Yinpterochiroptera</taxon>
        <taxon>Rhinolophoidea</taxon>
        <taxon>Rhinolophidae</taxon>
        <taxon>Rhinolophinae</taxon>
        <taxon>Rhinolophus</taxon>
    </lineage>
</organism>
<gene>
    <name evidence="10" type="primary">PHF11</name>
    <name evidence="9" type="ORF">mRhiFer1_012909</name>
</gene>
<dbReference type="PANTHER" id="PTHR12420">
    <property type="entry name" value="PHD FINGER PROTEIN"/>
    <property type="match status" value="1"/>
</dbReference>
<evidence type="ECO:0000256" key="3">
    <source>
        <dbReference type="ARBA" id="ARBA00022771"/>
    </source>
</evidence>
<reference evidence="10 11" key="3">
    <citation type="submission" date="2018-12" db="EMBL/GenBank/DDBJ databases">
        <title>G10K-VGP greater horseshoe bat female genome, primary haplotype.</title>
        <authorList>
            <person name="Teeling E."/>
            <person name="Myers G."/>
            <person name="Vernes S."/>
            <person name="Pippel M."/>
            <person name="Winkler S."/>
            <person name="Fedrigo O."/>
            <person name="Rhie A."/>
            <person name="Koren S."/>
            <person name="Phillippy A."/>
            <person name="Lewin H."/>
            <person name="Damas J."/>
            <person name="Howe K."/>
            <person name="Mountcastle J."/>
            <person name="Jarvis E.D."/>
        </authorList>
    </citation>
    <scope>NUCLEOTIDE SEQUENCE [LARGE SCALE GENOMIC DNA]</scope>
</reference>
<evidence type="ECO:0000313" key="11">
    <source>
        <dbReference type="Proteomes" id="UP000472240"/>
    </source>
</evidence>
<dbReference type="EMBL" id="JACAGC010000003">
    <property type="protein sequence ID" value="KAF6376617.1"/>
    <property type="molecule type" value="Genomic_DNA"/>
</dbReference>
<proteinExistence type="predicted"/>
<feature type="compositionally biased region" description="Basic residues" evidence="7">
    <location>
        <begin position="176"/>
        <end position="202"/>
    </location>
</feature>
<dbReference type="AlphaFoldDB" id="A0A671G7U3"/>
<feature type="region of interest" description="Disordered" evidence="7">
    <location>
        <begin position="176"/>
        <end position="209"/>
    </location>
</feature>
<dbReference type="InterPro" id="IPR001965">
    <property type="entry name" value="Znf_PHD"/>
</dbReference>
<dbReference type="InterPro" id="IPR051188">
    <property type="entry name" value="PHD-type_Zinc_Finger"/>
</dbReference>
<dbReference type="PANTHER" id="PTHR12420:SF4">
    <property type="entry name" value="PHD FINGER PROTEIN 11"/>
    <property type="match status" value="1"/>
</dbReference>
<dbReference type="SUPFAM" id="SSF57903">
    <property type="entry name" value="FYVE/PHD zinc finger"/>
    <property type="match status" value="1"/>
</dbReference>
<keyword evidence="2" id="KW-0479">Metal-binding</keyword>
<reference evidence="10" key="5">
    <citation type="submission" date="2025-05" db="UniProtKB">
        <authorList>
            <consortium name="Ensembl"/>
        </authorList>
    </citation>
    <scope>IDENTIFICATION</scope>
</reference>
<dbReference type="OrthoDB" id="2384350at2759"/>
<dbReference type="CTD" id="51131"/>
<keyword evidence="4" id="KW-0862">Zinc</keyword>
<dbReference type="GeneID" id="117021804"/>
<feature type="domain" description="PHD-type" evidence="8">
    <location>
        <begin position="39"/>
        <end position="156"/>
    </location>
</feature>
<dbReference type="GeneTree" id="ENSGT00950000182865"/>
<feature type="coiled-coil region" evidence="6">
    <location>
        <begin position="299"/>
        <end position="329"/>
    </location>
</feature>
<dbReference type="Pfam" id="PF13771">
    <property type="entry name" value="zf-HC5HC2H"/>
    <property type="match status" value="1"/>
</dbReference>
<dbReference type="GO" id="GO:0031965">
    <property type="term" value="C:nuclear membrane"/>
    <property type="evidence" value="ECO:0007669"/>
    <property type="project" value="Ensembl"/>
</dbReference>
<dbReference type="RefSeq" id="XP_032961081.1">
    <property type="nucleotide sequence ID" value="XM_033105190.1"/>
</dbReference>
<keyword evidence="6" id="KW-0175">Coiled coil</keyword>
<keyword evidence="5" id="KW-0539">Nucleus</keyword>
<dbReference type="Proteomes" id="UP000472240">
    <property type="component" value="Chromosome 4"/>
</dbReference>
<dbReference type="Ensembl" id="ENSRFET00010033572.1">
    <property type="protein sequence ID" value="ENSRFEP00010030957.1"/>
    <property type="gene ID" value="ENSRFEG00010020499.1"/>
</dbReference>
<dbReference type="KEGG" id="rfq:117021804"/>
<dbReference type="InterPro" id="IPR034732">
    <property type="entry name" value="EPHD"/>
</dbReference>
<dbReference type="OMA" id="ECEDHDS"/>
<evidence type="ECO:0000259" key="8">
    <source>
        <dbReference type="PROSITE" id="PS51805"/>
    </source>
</evidence>
<evidence type="ECO:0000256" key="1">
    <source>
        <dbReference type="ARBA" id="ARBA00004123"/>
    </source>
</evidence>
<protein>
    <submittedName>
        <fullName evidence="9 10">PHD finger protein 11</fullName>
    </submittedName>
</protein>
<dbReference type="Gene3D" id="3.30.40.10">
    <property type="entry name" value="Zinc/RING finger domain, C3HC4 (zinc finger)"/>
    <property type="match status" value="1"/>
</dbReference>
<dbReference type="Proteomes" id="UP000585614">
    <property type="component" value="Unassembled WGS sequence"/>
</dbReference>
<keyword evidence="11" id="KW-1185">Reference proteome</keyword>
<evidence type="ECO:0000256" key="6">
    <source>
        <dbReference type="SAM" id="Coils"/>
    </source>
</evidence>
<sequence length="351" mass="40077">MDSPPGPLSRSAVSANCSEAWDPHLYPTGVFQVVEMMEKRTCALCPKDLECSVLYFARSENIAAHENCLLYSSALVECEDHDPHNFDRNFDVETVKKEISRGRRLKCTFCGKRGATVGCDEKACTKTYHFFCAKNDNAVLHSGSGGIYNVLCRQHAPLKDTQIELHSVKRLPRVFHPHNSRKTTPRRVHFAQSKRKRGRKKGTSTPLQVQQRERMTLNTLIKQMKEKDGRHTDAVVKVAFLKKCKEAGLLNDLFQEILDKLHLIQERLMDETASESDYEEIGTSLFDCRLFEDTFVHFQAALENKIHQFEEKRLQLKEEIELLQDLKQTLCSVQENRDLSSSSTSVSSLSP</sequence>
<evidence type="ECO:0000256" key="5">
    <source>
        <dbReference type="ARBA" id="ARBA00023242"/>
    </source>
</evidence>
<evidence type="ECO:0000313" key="9">
    <source>
        <dbReference type="EMBL" id="KAF6376617.1"/>
    </source>
</evidence>